<proteinExistence type="predicted"/>
<dbReference type="GO" id="GO:0016868">
    <property type="term" value="F:intramolecular phosphotransferase activity"/>
    <property type="evidence" value="ECO:0007669"/>
    <property type="project" value="InterPro"/>
</dbReference>
<dbReference type="InterPro" id="IPR016055">
    <property type="entry name" value="A-D-PHexomutase_a/b/a-I/II/III"/>
</dbReference>
<keyword evidence="4" id="KW-0460">Magnesium</keyword>
<accession>X1L6M6</accession>
<evidence type="ECO:0000259" key="6">
    <source>
        <dbReference type="Pfam" id="PF02879"/>
    </source>
</evidence>
<dbReference type="GO" id="GO:0005975">
    <property type="term" value="P:carbohydrate metabolic process"/>
    <property type="evidence" value="ECO:0007669"/>
    <property type="project" value="InterPro"/>
</dbReference>
<reference evidence="7" key="1">
    <citation type="journal article" date="2014" name="Front. Microbiol.">
        <title>High frequency of phylogenetically diverse reductive dehalogenase-homologous genes in deep subseafloor sedimentary metagenomes.</title>
        <authorList>
            <person name="Kawai M."/>
            <person name="Futagami T."/>
            <person name="Toyoda A."/>
            <person name="Takaki Y."/>
            <person name="Nishi S."/>
            <person name="Hori S."/>
            <person name="Arai W."/>
            <person name="Tsubouchi T."/>
            <person name="Morono Y."/>
            <person name="Uchiyama I."/>
            <person name="Ito T."/>
            <person name="Fujiyama A."/>
            <person name="Inagaki F."/>
            <person name="Takami H."/>
        </authorList>
    </citation>
    <scope>NUCLEOTIDE SEQUENCE</scope>
    <source>
        <strain evidence="7">Expedition CK06-06</strain>
    </source>
</reference>
<keyword evidence="5" id="KW-0413">Isomerase</keyword>
<dbReference type="PRINTS" id="PR00509">
    <property type="entry name" value="PGMPMM"/>
</dbReference>
<name>X1L6M6_9ZZZZ</name>
<dbReference type="EMBL" id="BARU01047739">
    <property type="protein sequence ID" value="GAI01531.1"/>
    <property type="molecule type" value="Genomic_DNA"/>
</dbReference>
<dbReference type="PANTHER" id="PTHR43771:SF1">
    <property type="entry name" value="PHOSPHOMANNOMUTASE"/>
    <property type="match status" value="1"/>
</dbReference>
<evidence type="ECO:0000256" key="2">
    <source>
        <dbReference type="ARBA" id="ARBA00022553"/>
    </source>
</evidence>
<dbReference type="SUPFAM" id="SSF53738">
    <property type="entry name" value="Phosphoglucomutase, first 3 domains"/>
    <property type="match status" value="1"/>
</dbReference>
<evidence type="ECO:0000256" key="1">
    <source>
        <dbReference type="ARBA" id="ARBA00001946"/>
    </source>
</evidence>
<comment type="cofactor">
    <cofactor evidence="1">
        <name>Mg(2+)</name>
        <dbReference type="ChEBI" id="CHEBI:18420"/>
    </cofactor>
</comment>
<dbReference type="GO" id="GO:0046872">
    <property type="term" value="F:metal ion binding"/>
    <property type="evidence" value="ECO:0007669"/>
    <property type="project" value="UniProtKB-KW"/>
</dbReference>
<feature type="domain" description="Alpha-D-phosphohexomutase alpha/beta/alpha" evidence="6">
    <location>
        <begin position="9"/>
        <end position="62"/>
    </location>
</feature>
<sequence>KLPFEFEILFEEPDGSFPNHLADPTIPEYLNDLIQRVKESKSDLGIAFDGDGDRIGAIDEKGRIIWGDKLLAIYSKEVLRKRQGAKIIFEVKCSNG</sequence>
<gene>
    <name evidence="7" type="ORF">S03H2_71372</name>
</gene>
<evidence type="ECO:0000256" key="4">
    <source>
        <dbReference type="ARBA" id="ARBA00022842"/>
    </source>
</evidence>
<protein>
    <recommendedName>
        <fullName evidence="6">Alpha-D-phosphohexomutase alpha/beta/alpha domain-containing protein</fullName>
    </recommendedName>
</protein>
<dbReference type="PANTHER" id="PTHR43771">
    <property type="entry name" value="PHOSPHOMANNOMUTASE"/>
    <property type="match status" value="1"/>
</dbReference>
<dbReference type="Gene3D" id="3.40.120.10">
    <property type="entry name" value="Alpha-D-Glucose-1,6-Bisphosphate, subunit A, domain 3"/>
    <property type="match status" value="2"/>
</dbReference>
<evidence type="ECO:0000256" key="5">
    <source>
        <dbReference type="ARBA" id="ARBA00023235"/>
    </source>
</evidence>
<feature type="non-terminal residue" evidence="7">
    <location>
        <position position="1"/>
    </location>
</feature>
<dbReference type="InterPro" id="IPR005845">
    <property type="entry name" value="A-D-PHexomutase_a/b/a-II"/>
</dbReference>
<comment type="caution">
    <text evidence="7">The sequence shown here is derived from an EMBL/GenBank/DDBJ whole genome shotgun (WGS) entry which is preliminary data.</text>
</comment>
<keyword evidence="2" id="KW-0597">Phosphoprotein</keyword>
<evidence type="ECO:0000256" key="3">
    <source>
        <dbReference type="ARBA" id="ARBA00022723"/>
    </source>
</evidence>
<organism evidence="7">
    <name type="scientific">marine sediment metagenome</name>
    <dbReference type="NCBI Taxonomy" id="412755"/>
    <lineage>
        <taxon>unclassified sequences</taxon>
        <taxon>metagenomes</taxon>
        <taxon>ecological metagenomes</taxon>
    </lineage>
</organism>
<dbReference type="InterPro" id="IPR005841">
    <property type="entry name" value="Alpha-D-phosphohexomutase_SF"/>
</dbReference>
<keyword evidence="3" id="KW-0479">Metal-binding</keyword>
<dbReference type="Pfam" id="PF02879">
    <property type="entry name" value="PGM_PMM_II"/>
    <property type="match status" value="1"/>
</dbReference>
<dbReference type="AlphaFoldDB" id="X1L6M6"/>
<feature type="non-terminal residue" evidence="7">
    <location>
        <position position="96"/>
    </location>
</feature>
<evidence type="ECO:0000313" key="7">
    <source>
        <dbReference type="EMBL" id="GAI01531.1"/>
    </source>
</evidence>